<proteinExistence type="predicted"/>
<protein>
    <submittedName>
        <fullName evidence="2">Uncharacterized protein</fullName>
    </submittedName>
</protein>
<sequence>MRTRPAHYVAFGLKDGTVFGALQTRKPLKKSLRKGENIDPDGVYRFHMYDHTRDLPANLPDRDWIIQNTGIAGRLNTRRALRDLVLPKLDELQREVDTLTSQLTRIEEKLDRLLATDGNA</sequence>
<keyword evidence="3" id="KW-1185">Reference proteome</keyword>
<feature type="coiled-coil region" evidence="1">
    <location>
        <begin position="89"/>
        <end position="116"/>
    </location>
</feature>
<dbReference type="RefSeq" id="WP_425343876.1">
    <property type="nucleotide sequence ID" value="NZ_JBGUBD010000001.1"/>
</dbReference>
<evidence type="ECO:0000313" key="3">
    <source>
        <dbReference type="Proteomes" id="UP001575105"/>
    </source>
</evidence>
<accession>A0ABV4U2D9</accession>
<evidence type="ECO:0000256" key="1">
    <source>
        <dbReference type="SAM" id="Coils"/>
    </source>
</evidence>
<dbReference type="EMBL" id="JBGUBD010000001">
    <property type="protein sequence ID" value="MFA9476951.1"/>
    <property type="molecule type" value="Genomic_DNA"/>
</dbReference>
<reference evidence="2 3" key="1">
    <citation type="submission" date="2024-08" db="EMBL/GenBank/DDBJ databases">
        <title>Whole-genome sequencing of halo(alkali)philic microorganisms from hypersaline lakes.</title>
        <authorList>
            <person name="Sorokin D.Y."/>
            <person name="Merkel A.Y."/>
            <person name="Messina E."/>
            <person name="Yakimov M."/>
        </authorList>
    </citation>
    <scope>NUCLEOTIDE SEQUENCE [LARGE SCALE GENOMIC DNA]</scope>
    <source>
        <strain evidence="2 3">AB-hyl4</strain>
    </source>
</reference>
<gene>
    <name evidence="2" type="ORF">ACERK3_01465</name>
</gene>
<name>A0ABV4U2D9_9BACT</name>
<dbReference type="Proteomes" id="UP001575105">
    <property type="component" value="Unassembled WGS sequence"/>
</dbReference>
<keyword evidence="1" id="KW-0175">Coiled coil</keyword>
<evidence type="ECO:0000313" key="2">
    <source>
        <dbReference type="EMBL" id="MFA9476951.1"/>
    </source>
</evidence>
<organism evidence="2 3">
    <name type="scientific">Natronomicrosphaera hydrolytica</name>
    <dbReference type="NCBI Taxonomy" id="3242702"/>
    <lineage>
        <taxon>Bacteria</taxon>
        <taxon>Pseudomonadati</taxon>
        <taxon>Planctomycetota</taxon>
        <taxon>Phycisphaerae</taxon>
        <taxon>Phycisphaerales</taxon>
        <taxon>Phycisphaeraceae</taxon>
        <taxon>Natronomicrosphaera</taxon>
    </lineage>
</organism>
<comment type="caution">
    <text evidence="2">The sequence shown here is derived from an EMBL/GenBank/DDBJ whole genome shotgun (WGS) entry which is preliminary data.</text>
</comment>